<dbReference type="Pfam" id="PF01061">
    <property type="entry name" value="ABC2_membrane"/>
    <property type="match status" value="1"/>
</dbReference>
<dbReference type="PANTHER" id="PTHR48040:SF20">
    <property type="entry name" value="PLEIOTROPIC DRUG RESISTANCE PROTEIN 1"/>
    <property type="match status" value="1"/>
</dbReference>
<keyword evidence="2" id="KW-0812">Transmembrane</keyword>
<dbReference type="AlphaFoldDB" id="D4P879"/>
<evidence type="ECO:0000256" key="2">
    <source>
        <dbReference type="ARBA" id="ARBA00022692"/>
    </source>
</evidence>
<dbReference type="GO" id="GO:0005524">
    <property type="term" value="F:ATP binding"/>
    <property type="evidence" value="ECO:0007669"/>
    <property type="project" value="UniProtKB-KW"/>
</dbReference>
<dbReference type="InterPro" id="IPR013525">
    <property type="entry name" value="ABC2_TM"/>
</dbReference>
<dbReference type="GO" id="GO:0016020">
    <property type="term" value="C:membrane"/>
    <property type="evidence" value="ECO:0007669"/>
    <property type="project" value="UniProtKB-SubCell"/>
</dbReference>
<keyword evidence="6" id="KW-0067">ATP-binding</keyword>
<proteinExistence type="evidence at transcript level"/>
<name>D4P879_LINUS</name>
<protein>
    <submittedName>
        <fullName evidence="6">ATP-binding cassette transporter</fullName>
    </submittedName>
</protein>
<dbReference type="PANTHER" id="PTHR48040">
    <property type="entry name" value="PLEIOTROPIC DRUG RESISTANCE PROTEIN 1-LIKE ISOFORM X1"/>
    <property type="match status" value="1"/>
</dbReference>
<evidence type="ECO:0000256" key="4">
    <source>
        <dbReference type="ARBA" id="ARBA00023136"/>
    </source>
</evidence>
<keyword evidence="6" id="KW-0547">Nucleotide-binding</keyword>
<reference evidence="6" key="1">
    <citation type="submission" date="2010-01" db="EMBL/GenBank/DDBJ databases">
        <title>Identification of genes involved in response of flax plants (Linum usitatissimum) to pathogens. Construction of subtraction library from flax induced by Fusarium oxysporum.</title>
        <authorList>
            <person name="Bortniczuk M."/>
            <person name="Skala J."/>
            <person name="Szopa J."/>
        </authorList>
    </citation>
    <scope>NUCLEOTIDE SEQUENCE</scope>
</reference>
<evidence type="ECO:0000256" key="3">
    <source>
        <dbReference type="ARBA" id="ARBA00022989"/>
    </source>
</evidence>
<accession>D4P879</accession>
<evidence type="ECO:0000256" key="1">
    <source>
        <dbReference type="ARBA" id="ARBA00004141"/>
    </source>
</evidence>
<keyword evidence="4" id="KW-0472">Membrane</keyword>
<evidence type="ECO:0000313" key="6">
    <source>
        <dbReference type="EMBL" id="ADD54608.1"/>
    </source>
</evidence>
<comment type="subcellular location">
    <subcellularLocation>
        <location evidence="1">Membrane</location>
        <topology evidence="1">Multi-pass membrane protein</topology>
    </subcellularLocation>
</comment>
<sequence>SALPYAYAQMVIELPYILAQTVVYGVITYAMIGFERGVFALCNQDSVYCNTRNFSSRILRTMSALQYLESQRNAQPELAEWYNSLADL</sequence>
<dbReference type="GO" id="GO:0140359">
    <property type="term" value="F:ABC-type transporter activity"/>
    <property type="evidence" value="ECO:0007669"/>
    <property type="project" value="InterPro"/>
</dbReference>
<organism evidence="6">
    <name type="scientific">Linum usitatissimum</name>
    <name type="common">Flax</name>
    <name type="synonym">Linum humile</name>
    <dbReference type="NCBI Taxonomy" id="4006"/>
    <lineage>
        <taxon>Eukaryota</taxon>
        <taxon>Viridiplantae</taxon>
        <taxon>Streptophyta</taxon>
        <taxon>Embryophyta</taxon>
        <taxon>Tracheophyta</taxon>
        <taxon>Spermatophyta</taxon>
        <taxon>Magnoliopsida</taxon>
        <taxon>eudicotyledons</taxon>
        <taxon>Gunneridae</taxon>
        <taxon>Pentapetalae</taxon>
        <taxon>rosids</taxon>
        <taxon>fabids</taxon>
        <taxon>Malpighiales</taxon>
        <taxon>Linaceae</taxon>
        <taxon>Linum</taxon>
    </lineage>
</organism>
<dbReference type="EMBL" id="GU581038">
    <property type="protein sequence ID" value="ADD54608.1"/>
    <property type="molecule type" value="mRNA"/>
</dbReference>
<feature type="non-terminal residue" evidence="6">
    <location>
        <position position="1"/>
    </location>
</feature>
<evidence type="ECO:0000259" key="5">
    <source>
        <dbReference type="Pfam" id="PF01061"/>
    </source>
</evidence>
<feature type="non-terminal residue" evidence="6">
    <location>
        <position position="88"/>
    </location>
</feature>
<keyword evidence="3" id="KW-1133">Transmembrane helix</keyword>
<feature type="domain" description="ABC-2 type transporter transmembrane" evidence="5">
    <location>
        <begin position="1"/>
        <end position="38"/>
    </location>
</feature>